<feature type="transmembrane region" description="Helical" evidence="1">
    <location>
        <begin position="6"/>
        <end position="26"/>
    </location>
</feature>
<evidence type="ECO:0000256" key="1">
    <source>
        <dbReference type="SAM" id="Phobius"/>
    </source>
</evidence>
<dbReference type="AlphaFoldDB" id="A0A136JK09"/>
<dbReference type="EMBL" id="KQ964245">
    <property type="protein sequence ID" value="KXJ97484.1"/>
    <property type="molecule type" value="Genomic_DNA"/>
</dbReference>
<reference evidence="3" key="1">
    <citation type="submission" date="2016-02" db="EMBL/GenBank/DDBJ databases">
        <title>Draft genome sequence of Microdochium bolleyi, a fungal endophyte of beachgrass.</title>
        <authorList>
            <consortium name="DOE Joint Genome Institute"/>
            <person name="David A.S."/>
            <person name="May G."/>
            <person name="Haridas S."/>
            <person name="Lim J."/>
            <person name="Wang M."/>
            <person name="Labutti K."/>
            <person name="Lipzen A."/>
            <person name="Barry K."/>
            <person name="Grigoriev I.V."/>
        </authorList>
    </citation>
    <scope>NUCLEOTIDE SEQUENCE [LARGE SCALE GENOMIC DNA]</scope>
    <source>
        <strain evidence="3">J235TASD1</strain>
    </source>
</reference>
<protein>
    <submittedName>
        <fullName evidence="2">Uncharacterized protein</fullName>
    </submittedName>
</protein>
<accession>A0A136JK09</accession>
<dbReference type="InParanoid" id="A0A136JK09"/>
<sequence>MHYPFVLLHMHQATGVLVVCFILFRFQGGYTSVCSHTEPFAHTIEPSPFWETFCGISPKRIDSFTRRAAFRLFSISGRGERPALFCQLASRTVSHGARPWRLHLRKKK</sequence>
<dbReference type="Proteomes" id="UP000070501">
    <property type="component" value="Unassembled WGS sequence"/>
</dbReference>
<evidence type="ECO:0000313" key="3">
    <source>
        <dbReference type="Proteomes" id="UP000070501"/>
    </source>
</evidence>
<keyword evidence="3" id="KW-1185">Reference proteome</keyword>
<organism evidence="2 3">
    <name type="scientific">Microdochium bolleyi</name>
    <dbReference type="NCBI Taxonomy" id="196109"/>
    <lineage>
        <taxon>Eukaryota</taxon>
        <taxon>Fungi</taxon>
        <taxon>Dikarya</taxon>
        <taxon>Ascomycota</taxon>
        <taxon>Pezizomycotina</taxon>
        <taxon>Sordariomycetes</taxon>
        <taxon>Xylariomycetidae</taxon>
        <taxon>Xylariales</taxon>
        <taxon>Microdochiaceae</taxon>
        <taxon>Microdochium</taxon>
    </lineage>
</organism>
<keyword evidence="1" id="KW-0472">Membrane</keyword>
<evidence type="ECO:0000313" key="2">
    <source>
        <dbReference type="EMBL" id="KXJ97484.1"/>
    </source>
</evidence>
<gene>
    <name evidence="2" type="ORF">Micbo1qcDRAFT_8169</name>
</gene>
<name>A0A136JK09_9PEZI</name>
<keyword evidence="1" id="KW-0812">Transmembrane</keyword>
<keyword evidence="1" id="KW-1133">Transmembrane helix</keyword>
<proteinExistence type="predicted"/>